<proteinExistence type="predicted"/>
<dbReference type="PATRIC" id="fig|1705578.3.peg.3636"/>
<evidence type="ECO:0000313" key="4">
    <source>
        <dbReference type="Proteomes" id="UP000077384"/>
    </source>
</evidence>
<evidence type="ECO:0000313" key="5">
    <source>
        <dbReference type="Proteomes" id="UP000093694"/>
    </source>
</evidence>
<dbReference type="Proteomes" id="UP000077384">
    <property type="component" value="Unassembled WGS sequence"/>
</dbReference>
<keyword evidence="1" id="KW-1133">Transmembrane helix</keyword>
<organism evidence="2 4">
    <name type="scientific">Clostridium coskatii</name>
    <dbReference type="NCBI Taxonomy" id="1705578"/>
    <lineage>
        <taxon>Bacteria</taxon>
        <taxon>Bacillati</taxon>
        <taxon>Bacillota</taxon>
        <taxon>Clostridia</taxon>
        <taxon>Eubacteriales</taxon>
        <taxon>Clostridiaceae</taxon>
        <taxon>Clostridium</taxon>
    </lineage>
</organism>
<dbReference type="EMBL" id="LITQ01000008">
    <property type="protein sequence ID" value="OAA94073.1"/>
    <property type="molecule type" value="Genomic_DNA"/>
</dbReference>
<evidence type="ECO:0000313" key="3">
    <source>
        <dbReference type="EMBL" id="OBR96635.1"/>
    </source>
</evidence>
<feature type="transmembrane region" description="Helical" evidence="1">
    <location>
        <begin position="107"/>
        <end position="129"/>
    </location>
</feature>
<name>A0A166TTK2_9CLOT</name>
<comment type="caution">
    <text evidence="2">The sequence shown here is derived from an EMBL/GenBank/DDBJ whole genome shotgun (WGS) entry which is preliminary data.</text>
</comment>
<feature type="transmembrane region" description="Helical" evidence="1">
    <location>
        <begin position="36"/>
        <end position="54"/>
    </location>
</feature>
<reference evidence="2 4" key="1">
    <citation type="journal article" date="2015" name="Biotechnol. Bioeng.">
        <title>Genome sequence and phenotypic characterization of Caulobacter segnis.</title>
        <authorList>
            <person name="Patel S."/>
            <person name="Fletcher B."/>
            <person name="Scott D.C."/>
            <person name="Ely B."/>
        </authorList>
    </citation>
    <scope>NUCLEOTIDE SEQUENCE [LARGE SCALE GENOMIC DNA]</scope>
    <source>
        <strain evidence="2 4">PS02</strain>
    </source>
</reference>
<sequence>MGYSNSNSLKNKIYKDLILIFIMGALYMVLEGLWRGWTHISMLVVGGLAAFFIGKLNEHPKFYDKKMWQECLIGTIIALVLEFTSGMILNVWLGLDIWDYSNEPFNLYGQICLPYAVMWFFLVPFAIYVDDYLRYKLFEEKKPAGLLKNYKDLFTCN</sequence>
<feature type="transmembrane region" description="Helical" evidence="1">
    <location>
        <begin position="12"/>
        <end position="30"/>
    </location>
</feature>
<keyword evidence="1" id="KW-0812">Transmembrane</keyword>
<protein>
    <recommendedName>
        <fullName evidence="6">ABC-transporter type IV</fullName>
    </recommendedName>
</protein>
<dbReference type="InterPro" id="IPR010540">
    <property type="entry name" value="CmpB_TMEM229"/>
</dbReference>
<evidence type="ECO:0000256" key="1">
    <source>
        <dbReference type="SAM" id="Phobius"/>
    </source>
</evidence>
<evidence type="ECO:0000313" key="2">
    <source>
        <dbReference type="EMBL" id="OAA94073.1"/>
    </source>
</evidence>
<accession>A0A166TTK2</accession>
<dbReference type="EMBL" id="LROR01000032">
    <property type="protein sequence ID" value="OBR96635.1"/>
    <property type="molecule type" value="Genomic_DNA"/>
</dbReference>
<dbReference type="RefSeq" id="WP_063600464.1">
    <property type="nucleotide sequence ID" value="NZ_LITQ01000008.1"/>
</dbReference>
<dbReference type="Proteomes" id="UP000093694">
    <property type="component" value="Unassembled WGS sequence"/>
</dbReference>
<dbReference type="Pfam" id="PF06541">
    <property type="entry name" value="ABC_trans_CmpB"/>
    <property type="match status" value="1"/>
</dbReference>
<dbReference type="AlphaFoldDB" id="A0A166TTK2"/>
<keyword evidence="1" id="KW-0472">Membrane</keyword>
<feature type="transmembrane region" description="Helical" evidence="1">
    <location>
        <begin position="75"/>
        <end position="95"/>
    </location>
</feature>
<keyword evidence="5" id="KW-1185">Reference proteome</keyword>
<gene>
    <name evidence="3" type="ORF">CLCOS_07970</name>
    <name evidence="2" type="ORF">WX73_03643</name>
</gene>
<evidence type="ECO:0008006" key="6">
    <source>
        <dbReference type="Google" id="ProtNLM"/>
    </source>
</evidence>
<reference evidence="3 5" key="2">
    <citation type="journal article" date="2016" name="Front. Microbiol.">
        <title>Industrial Acetogenic Biocatalysts: A Comparative Metabolic and Genomic Analysis.</title>
        <authorList>
            <person name="Bengelsdorf F."/>
            <person name="Poehlein A."/>
            <person name="Sonja S."/>
            <person name="Erz C."/>
            <person name="Hummel T."/>
            <person name="Hoffmeister S."/>
            <person name="Daniel R."/>
            <person name="Durre P."/>
        </authorList>
    </citation>
    <scope>NUCLEOTIDE SEQUENCE [LARGE SCALE GENOMIC DNA]</scope>
    <source>
        <strain evidence="3 5">PTA-10522</strain>
    </source>
</reference>